<dbReference type="EMBL" id="BMAO01036025">
    <property type="protein sequence ID" value="GFR07540.1"/>
    <property type="molecule type" value="Genomic_DNA"/>
</dbReference>
<evidence type="ECO:0000256" key="1">
    <source>
        <dbReference type="SAM" id="Phobius"/>
    </source>
</evidence>
<keyword evidence="1" id="KW-1133">Transmembrane helix</keyword>
<evidence type="ECO:0000313" key="3">
    <source>
        <dbReference type="Proteomes" id="UP000887116"/>
    </source>
</evidence>
<organism evidence="2 3">
    <name type="scientific">Trichonephila clavata</name>
    <name type="common">Joro spider</name>
    <name type="synonym">Nephila clavata</name>
    <dbReference type="NCBI Taxonomy" id="2740835"/>
    <lineage>
        <taxon>Eukaryota</taxon>
        <taxon>Metazoa</taxon>
        <taxon>Ecdysozoa</taxon>
        <taxon>Arthropoda</taxon>
        <taxon>Chelicerata</taxon>
        <taxon>Arachnida</taxon>
        <taxon>Araneae</taxon>
        <taxon>Araneomorphae</taxon>
        <taxon>Entelegynae</taxon>
        <taxon>Araneoidea</taxon>
        <taxon>Nephilidae</taxon>
        <taxon>Trichonephila</taxon>
    </lineage>
</organism>
<sequence length="81" mass="9332">MKVLLMERNCRSIVTGIETKPEDDKKPKEQKDFEARKDRSSITVLVSGSLVTVYTLVGYYSRSKPNSDTIEKNLVLQKYFD</sequence>
<keyword evidence="1" id="KW-0812">Transmembrane</keyword>
<dbReference type="AlphaFoldDB" id="A0A8X6LF57"/>
<comment type="caution">
    <text evidence="2">The sequence shown here is derived from an EMBL/GenBank/DDBJ whole genome shotgun (WGS) entry which is preliminary data.</text>
</comment>
<keyword evidence="1" id="KW-0472">Membrane</keyword>
<protein>
    <submittedName>
        <fullName evidence="2">Uncharacterized protein</fullName>
    </submittedName>
</protein>
<reference evidence="2" key="1">
    <citation type="submission" date="2020-07" db="EMBL/GenBank/DDBJ databases">
        <title>Multicomponent nature underlies the extraordinary mechanical properties of spider dragline silk.</title>
        <authorList>
            <person name="Kono N."/>
            <person name="Nakamura H."/>
            <person name="Mori M."/>
            <person name="Yoshida Y."/>
            <person name="Ohtoshi R."/>
            <person name="Malay A.D."/>
            <person name="Moran D.A.P."/>
            <person name="Tomita M."/>
            <person name="Numata K."/>
            <person name="Arakawa K."/>
        </authorList>
    </citation>
    <scope>NUCLEOTIDE SEQUENCE</scope>
</reference>
<keyword evidence="3" id="KW-1185">Reference proteome</keyword>
<evidence type="ECO:0000313" key="2">
    <source>
        <dbReference type="EMBL" id="GFR07540.1"/>
    </source>
</evidence>
<name>A0A8X6LF57_TRICU</name>
<dbReference type="Proteomes" id="UP000887116">
    <property type="component" value="Unassembled WGS sequence"/>
</dbReference>
<accession>A0A8X6LF57</accession>
<feature type="transmembrane region" description="Helical" evidence="1">
    <location>
        <begin position="41"/>
        <end position="60"/>
    </location>
</feature>
<gene>
    <name evidence="2" type="ORF">TNCT_590801</name>
</gene>
<proteinExistence type="predicted"/>